<dbReference type="Proteomes" id="UP001151760">
    <property type="component" value="Unassembled WGS sequence"/>
</dbReference>
<sequence>MKQDKDQQAAHDEKLVPLDDRVKIGKSNLRMDPSITQREETYQVILDIIKNTLCYNAFLISADVPEIYMQQFWLTIKKVKKSSFYQFDIDNKTCQIDVEIFLEILDIFPKMNQPWRTFGAIINKCLSRKTLSNDRLRPSRIGILWGIYHIANVDYAALILEDFQYQIDNFDDDEMLDRLKFINKGDIYKVNGKPIPDTWITNEIKKSEAYKMYFKYSTGLIPPKKGRGRGAQGTKATDAPKQTNVVRKKTNDASKKKQPKRKLVLHDESDESKGEPENRPTGRKKRTPRVVVIQEPPSVPIKETKMSSGKLKGAGLRPKVPNELTQKSADSNKGAGTSPEGSTDDDENLLAYKDEKPEDIPWQSTDDDVSENDDDDDAKSIDIKKTDDERMETDVEDQDDEELKAREEQKRDDQVGDEQLVIPASTTQRETPSLLQSTSSHSVSFNFDVPNIQQEPFHAVKVSVILETTQQPPSTPPAPPLPAIQNSIYSIILASIKSQGPLVVKDYLGLSLPDAFQKSVQAHVINEVKKFLSKFLPKAVKEALEKTSLSLGLSSSQDRGDAQDEDPSARSNQGKKTKKRRFNESESSKKTPTTKESSKGKSPANTSKFGKSVTAEEPVEEPIFEKASNDVEQTFDDKIDIADETQADVVPKILKKDWFKDSPKPKVFNPDWNTVKIIDDAPEQLWFNEMKLYKFKEGGFSDLHLNDIEDMLLLIAQNKLFNLDGDVIVDFVTALKMFTRGIIVKNRVEDVQLGVESYQRKLNLTKPQRTCQHFSVKEPYTLNYNPSRIIYEDKNKKKRLMRADEVHKFCDETL</sequence>
<feature type="compositionally biased region" description="Low complexity" evidence="1">
    <location>
        <begin position="590"/>
        <end position="603"/>
    </location>
</feature>
<proteinExistence type="predicted"/>
<feature type="compositionally biased region" description="Basic and acidic residues" evidence="1">
    <location>
        <begin position="378"/>
        <end position="388"/>
    </location>
</feature>
<comment type="caution">
    <text evidence="2">The sequence shown here is derived from an EMBL/GenBank/DDBJ whole genome shotgun (WGS) entry which is preliminary data.</text>
</comment>
<reference evidence="2" key="2">
    <citation type="submission" date="2022-01" db="EMBL/GenBank/DDBJ databases">
        <authorList>
            <person name="Yamashiro T."/>
            <person name="Shiraishi A."/>
            <person name="Satake H."/>
            <person name="Nakayama K."/>
        </authorList>
    </citation>
    <scope>NUCLEOTIDE SEQUENCE</scope>
</reference>
<protein>
    <submittedName>
        <fullName evidence="2">Uncharacterized protein</fullName>
    </submittedName>
</protein>
<evidence type="ECO:0000313" key="2">
    <source>
        <dbReference type="EMBL" id="GJT59384.1"/>
    </source>
</evidence>
<feature type="compositionally biased region" description="Basic and acidic residues" evidence="1">
    <location>
        <begin position="264"/>
        <end position="280"/>
    </location>
</feature>
<name>A0ABQ5F891_9ASTR</name>
<gene>
    <name evidence="2" type="ORF">Tco_1002917</name>
</gene>
<feature type="compositionally biased region" description="Basic and acidic residues" evidence="1">
    <location>
        <begin position="403"/>
        <end position="414"/>
    </location>
</feature>
<dbReference type="EMBL" id="BQNB010017105">
    <property type="protein sequence ID" value="GJT59384.1"/>
    <property type="molecule type" value="Genomic_DNA"/>
</dbReference>
<keyword evidence="3" id="KW-1185">Reference proteome</keyword>
<feature type="compositionally biased region" description="Acidic residues" evidence="1">
    <location>
        <begin position="365"/>
        <end position="377"/>
    </location>
</feature>
<feature type="compositionally biased region" description="Acidic residues" evidence="1">
    <location>
        <begin position="389"/>
        <end position="402"/>
    </location>
</feature>
<feature type="compositionally biased region" description="Polar residues" evidence="1">
    <location>
        <begin position="323"/>
        <end position="341"/>
    </location>
</feature>
<organism evidence="2 3">
    <name type="scientific">Tanacetum coccineum</name>
    <dbReference type="NCBI Taxonomy" id="301880"/>
    <lineage>
        <taxon>Eukaryota</taxon>
        <taxon>Viridiplantae</taxon>
        <taxon>Streptophyta</taxon>
        <taxon>Embryophyta</taxon>
        <taxon>Tracheophyta</taxon>
        <taxon>Spermatophyta</taxon>
        <taxon>Magnoliopsida</taxon>
        <taxon>eudicotyledons</taxon>
        <taxon>Gunneridae</taxon>
        <taxon>Pentapetalae</taxon>
        <taxon>asterids</taxon>
        <taxon>campanulids</taxon>
        <taxon>Asterales</taxon>
        <taxon>Asteraceae</taxon>
        <taxon>Asteroideae</taxon>
        <taxon>Anthemideae</taxon>
        <taxon>Anthemidinae</taxon>
        <taxon>Tanacetum</taxon>
    </lineage>
</organism>
<evidence type="ECO:0000256" key="1">
    <source>
        <dbReference type="SAM" id="MobiDB-lite"/>
    </source>
</evidence>
<accession>A0ABQ5F891</accession>
<evidence type="ECO:0000313" key="3">
    <source>
        <dbReference type="Proteomes" id="UP001151760"/>
    </source>
</evidence>
<reference evidence="2" key="1">
    <citation type="journal article" date="2022" name="Int. J. Mol. Sci.">
        <title>Draft Genome of Tanacetum Coccineum: Genomic Comparison of Closely Related Tanacetum-Family Plants.</title>
        <authorList>
            <person name="Yamashiro T."/>
            <person name="Shiraishi A."/>
            <person name="Nakayama K."/>
            <person name="Satake H."/>
        </authorList>
    </citation>
    <scope>NUCLEOTIDE SEQUENCE</scope>
</reference>
<feature type="region of interest" description="Disordered" evidence="1">
    <location>
        <begin position="550"/>
        <end position="622"/>
    </location>
</feature>
<feature type="region of interest" description="Disordered" evidence="1">
    <location>
        <begin position="224"/>
        <end position="437"/>
    </location>
</feature>